<dbReference type="Gene3D" id="2.30.39.10">
    <property type="entry name" value="Alpha-1-antitrypsin, domain 1"/>
    <property type="match status" value="1"/>
</dbReference>
<gene>
    <name evidence="7" type="ORF">QE152_g37474</name>
</gene>
<proteinExistence type="inferred from homology"/>
<dbReference type="PROSITE" id="PS00284">
    <property type="entry name" value="SERPIN"/>
    <property type="match status" value="2"/>
</dbReference>
<dbReference type="InterPro" id="IPR042178">
    <property type="entry name" value="Serpin_sf_1"/>
</dbReference>
<dbReference type="GO" id="GO:0005615">
    <property type="term" value="C:extracellular space"/>
    <property type="evidence" value="ECO:0007669"/>
    <property type="project" value="InterPro"/>
</dbReference>
<evidence type="ECO:0000256" key="4">
    <source>
        <dbReference type="RuleBase" id="RU000411"/>
    </source>
</evidence>
<dbReference type="GO" id="GO:0004867">
    <property type="term" value="F:serine-type endopeptidase inhibitor activity"/>
    <property type="evidence" value="ECO:0007669"/>
    <property type="project" value="UniProtKB-KW"/>
</dbReference>
<reference evidence="7 8" key="1">
    <citation type="journal article" date="2024" name="BMC Genomics">
        <title>De novo assembly and annotation of Popillia japonica's genome with initial clues to its potential as an invasive pest.</title>
        <authorList>
            <person name="Cucini C."/>
            <person name="Boschi S."/>
            <person name="Funari R."/>
            <person name="Cardaioli E."/>
            <person name="Iannotti N."/>
            <person name="Marturano G."/>
            <person name="Paoli F."/>
            <person name="Bruttini M."/>
            <person name="Carapelli A."/>
            <person name="Frati F."/>
            <person name="Nardi F."/>
        </authorList>
    </citation>
    <scope>NUCLEOTIDE SEQUENCE [LARGE SCALE GENOMIC DNA]</scope>
    <source>
        <strain evidence="7">DMR45628</strain>
    </source>
</reference>
<dbReference type="Gene3D" id="3.30.497.10">
    <property type="entry name" value="Antithrombin, subunit I, domain 2"/>
    <property type="match status" value="4"/>
</dbReference>
<organism evidence="7 8">
    <name type="scientific">Popillia japonica</name>
    <name type="common">Japanese beetle</name>
    <dbReference type="NCBI Taxonomy" id="7064"/>
    <lineage>
        <taxon>Eukaryota</taxon>
        <taxon>Metazoa</taxon>
        <taxon>Ecdysozoa</taxon>
        <taxon>Arthropoda</taxon>
        <taxon>Hexapoda</taxon>
        <taxon>Insecta</taxon>
        <taxon>Pterygota</taxon>
        <taxon>Neoptera</taxon>
        <taxon>Endopterygota</taxon>
        <taxon>Coleoptera</taxon>
        <taxon>Polyphaga</taxon>
        <taxon>Scarabaeiformia</taxon>
        <taxon>Scarabaeidae</taxon>
        <taxon>Rutelinae</taxon>
        <taxon>Popillia</taxon>
    </lineage>
</organism>
<dbReference type="PANTHER" id="PTHR11461:SF211">
    <property type="entry name" value="GH10112P-RELATED"/>
    <property type="match status" value="1"/>
</dbReference>
<feature type="signal peptide" evidence="5">
    <location>
        <begin position="1"/>
        <end position="18"/>
    </location>
</feature>
<keyword evidence="8" id="KW-1185">Reference proteome</keyword>
<dbReference type="InterPro" id="IPR000215">
    <property type="entry name" value="Serpin_fam"/>
</dbReference>
<dbReference type="CDD" id="cd19601">
    <property type="entry name" value="serpin42Da-like"/>
    <property type="match status" value="1"/>
</dbReference>
<feature type="domain" description="Serpin" evidence="6">
    <location>
        <begin position="30"/>
        <end position="397"/>
    </location>
</feature>
<evidence type="ECO:0000256" key="5">
    <source>
        <dbReference type="SAM" id="SignalP"/>
    </source>
</evidence>
<dbReference type="Pfam" id="PF00079">
    <property type="entry name" value="Serpin"/>
    <property type="match status" value="3"/>
</dbReference>
<dbReference type="InterPro" id="IPR023795">
    <property type="entry name" value="Serpin_CS"/>
</dbReference>
<evidence type="ECO:0000256" key="2">
    <source>
        <dbReference type="ARBA" id="ARBA00022690"/>
    </source>
</evidence>
<dbReference type="PANTHER" id="PTHR11461">
    <property type="entry name" value="SERINE PROTEASE INHIBITOR, SERPIN"/>
    <property type="match status" value="1"/>
</dbReference>
<dbReference type="InterPro" id="IPR042185">
    <property type="entry name" value="Serpin_sf_2"/>
</dbReference>
<comment type="caution">
    <text evidence="7">The sequence shown here is derived from an EMBL/GenBank/DDBJ whole genome shotgun (WGS) entry which is preliminary data.</text>
</comment>
<evidence type="ECO:0000259" key="6">
    <source>
        <dbReference type="SMART" id="SM00093"/>
    </source>
</evidence>
<dbReference type="EMBL" id="JASPKY010000732">
    <property type="protein sequence ID" value="KAK9686053.1"/>
    <property type="molecule type" value="Genomic_DNA"/>
</dbReference>
<accession>A0AAW1IAC9</accession>
<sequence>MELNKLFAVLLLAVITSATDLSVKSDDFAKTVYKHLSEKGKNSVFSPLSLHAVLALAYQGSAKHTEQILHNHFLSKSSTSNGYQALLWDLNTAKNVSMEIANKIYVRNQALLWDLNTAKNVSMEIANKIYVRNDRQFKKEFENIAKDKFLAEVDSVDFRQNQLAANIINDWVKEKTHGEWASKFNKLETQTVKFYLDDTQTVNCPMMHQSGSYSMGDSEDLDATLLRLKFRNQRFSLIIILPKTKTGIERLEEKLPTTDVAALTRKMWGRTAEVYLPRFKIESEYDFKKPFEQIGLGGIYSDNAEFSEIVESETLKVSKIIQKATIEINEEGGEASAATAVIVAIPVSAHYEPPPPAIFRADHPFMYLLTFDLEETATTYDFSKESVVLFMGKVSKIIQKATIEINEDGGEASTATAIIVVGTLSLGDHPPPPIFRADHPFMYLLTYDLEETTTPFDLSKKSIVLFMGKVAKPEIVN</sequence>
<dbReference type="SMART" id="SM00093">
    <property type="entry name" value="SERPIN"/>
    <property type="match status" value="1"/>
</dbReference>
<evidence type="ECO:0000313" key="8">
    <source>
        <dbReference type="Proteomes" id="UP001458880"/>
    </source>
</evidence>
<keyword evidence="5" id="KW-0732">Signal</keyword>
<keyword evidence="2 7" id="KW-0646">Protease inhibitor</keyword>
<dbReference type="Proteomes" id="UP001458880">
    <property type="component" value="Unassembled WGS sequence"/>
</dbReference>
<dbReference type="InterPro" id="IPR023796">
    <property type="entry name" value="Serpin_dom"/>
</dbReference>
<protein>
    <submittedName>
        <fullName evidence="7">Serpin (Serine protease inhibitor)</fullName>
    </submittedName>
</protein>
<comment type="similarity">
    <text evidence="1 4">Belongs to the serpin family.</text>
</comment>
<dbReference type="AlphaFoldDB" id="A0AAW1IAC9"/>
<keyword evidence="3 7" id="KW-0722">Serine protease inhibitor</keyword>
<name>A0AAW1IAC9_POPJA</name>
<dbReference type="SUPFAM" id="SSF56574">
    <property type="entry name" value="Serpins"/>
    <property type="match status" value="2"/>
</dbReference>
<feature type="chain" id="PRO_5043463675" evidence="5">
    <location>
        <begin position="19"/>
        <end position="477"/>
    </location>
</feature>
<evidence type="ECO:0000256" key="1">
    <source>
        <dbReference type="ARBA" id="ARBA00009500"/>
    </source>
</evidence>
<evidence type="ECO:0000256" key="3">
    <source>
        <dbReference type="ARBA" id="ARBA00022900"/>
    </source>
</evidence>
<dbReference type="InterPro" id="IPR036186">
    <property type="entry name" value="Serpin_sf"/>
</dbReference>
<evidence type="ECO:0000313" key="7">
    <source>
        <dbReference type="EMBL" id="KAK9686053.1"/>
    </source>
</evidence>